<keyword evidence="2" id="KW-0472">Membrane</keyword>
<dbReference type="SMART" id="SM00219">
    <property type="entry name" value="TyrKc"/>
    <property type="match status" value="1"/>
</dbReference>
<keyword evidence="2" id="KW-1003">Cell membrane</keyword>
<dbReference type="Gene3D" id="1.10.510.10">
    <property type="entry name" value="Transferase(Phosphotransferase) domain 1"/>
    <property type="match status" value="1"/>
</dbReference>
<dbReference type="Pfam" id="PF07714">
    <property type="entry name" value="PK_Tyr_Ser-Thr"/>
    <property type="match status" value="1"/>
</dbReference>
<dbReference type="InterPro" id="IPR000719">
    <property type="entry name" value="Prot_kinase_dom"/>
</dbReference>
<dbReference type="PANTHER" id="PTHR45621">
    <property type="entry name" value="OS01G0588500 PROTEIN-RELATED"/>
    <property type="match status" value="1"/>
</dbReference>
<dbReference type="InterPro" id="IPR020635">
    <property type="entry name" value="Tyr_kinase_cat_dom"/>
</dbReference>
<protein>
    <submittedName>
        <fullName evidence="4">Protein kinase domain-containing protein</fullName>
    </submittedName>
</protein>
<dbReference type="GO" id="GO:0016301">
    <property type="term" value="F:kinase activity"/>
    <property type="evidence" value="ECO:0007669"/>
    <property type="project" value="UniProtKB-KW"/>
</dbReference>
<keyword evidence="4" id="KW-0808">Transferase</keyword>
<sequence>MGFALFATAQHALTAKDALPNFLGRLSHPNLIKLLGYYCKDKKILLVYEFMQRGSLENHLSRRSFANEALSWDMRLKIAIGAAHGLACLHTLDKPVIHINFNSSDILLDKNYNAKKSDFGLAKLGPSEGNSHVTTRAMGTRGYADPEYVATGWQQIWGEHRLDSILTDRQVGRFGDILPAQETKWLFYRRWFPMVDLVDGFDLAGDF</sequence>
<dbReference type="InterPro" id="IPR011009">
    <property type="entry name" value="Kinase-like_dom_sf"/>
</dbReference>
<gene>
    <name evidence="4" type="ORF">Fot_35616</name>
</gene>
<dbReference type="InterPro" id="IPR001245">
    <property type="entry name" value="Ser-Thr/Tyr_kinase_cat_dom"/>
</dbReference>
<name>A0ABD1SM24_9LAMI</name>
<dbReference type="InterPro" id="IPR050823">
    <property type="entry name" value="Plant_Ser_Thr_Prot_Kinase"/>
</dbReference>
<comment type="caution">
    <text evidence="4">The sequence shown here is derived from an EMBL/GenBank/DDBJ whole genome shotgun (WGS) entry which is preliminary data.</text>
</comment>
<comment type="subcellular location">
    <subcellularLocation>
        <location evidence="1">Cell membrane</location>
    </subcellularLocation>
</comment>
<keyword evidence="4" id="KW-0418">Kinase</keyword>
<evidence type="ECO:0000313" key="4">
    <source>
        <dbReference type="EMBL" id="KAL2501768.1"/>
    </source>
</evidence>
<feature type="domain" description="Protein kinase" evidence="3">
    <location>
        <begin position="1"/>
        <end position="207"/>
    </location>
</feature>
<evidence type="ECO:0000313" key="5">
    <source>
        <dbReference type="Proteomes" id="UP001604277"/>
    </source>
</evidence>
<keyword evidence="5" id="KW-1185">Reference proteome</keyword>
<dbReference type="EMBL" id="JBFOLJ010000010">
    <property type="protein sequence ID" value="KAL2501768.1"/>
    <property type="molecule type" value="Genomic_DNA"/>
</dbReference>
<organism evidence="4 5">
    <name type="scientific">Forsythia ovata</name>
    <dbReference type="NCBI Taxonomy" id="205694"/>
    <lineage>
        <taxon>Eukaryota</taxon>
        <taxon>Viridiplantae</taxon>
        <taxon>Streptophyta</taxon>
        <taxon>Embryophyta</taxon>
        <taxon>Tracheophyta</taxon>
        <taxon>Spermatophyta</taxon>
        <taxon>Magnoliopsida</taxon>
        <taxon>eudicotyledons</taxon>
        <taxon>Gunneridae</taxon>
        <taxon>Pentapetalae</taxon>
        <taxon>asterids</taxon>
        <taxon>lamiids</taxon>
        <taxon>Lamiales</taxon>
        <taxon>Oleaceae</taxon>
        <taxon>Forsythieae</taxon>
        <taxon>Forsythia</taxon>
    </lineage>
</organism>
<reference evidence="5" key="1">
    <citation type="submission" date="2024-07" db="EMBL/GenBank/DDBJ databases">
        <title>Two chromosome-level genome assemblies of Korean endemic species Abeliophyllum distichum and Forsythia ovata (Oleaceae).</title>
        <authorList>
            <person name="Jang H."/>
        </authorList>
    </citation>
    <scope>NUCLEOTIDE SEQUENCE [LARGE SCALE GENOMIC DNA]</scope>
</reference>
<dbReference type="PROSITE" id="PS50011">
    <property type="entry name" value="PROTEIN_KINASE_DOM"/>
    <property type="match status" value="1"/>
</dbReference>
<proteinExistence type="predicted"/>
<evidence type="ECO:0000256" key="2">
    <source>
        <dbReference type="ARBA" id="ARBA00022475"/>
    </source>
</evidence>
<evidence type="ECO:0000259" key="3">
    <source>
        <dbReference type="PROSITE" id="PS50011"/>
    </source>
</evidence>
<dbReference type="SUPFAM" id="SSF56112">
    <property type="entry name" value="Protein kinase-like (PK-like)"/>
    <property type="match status" value="1"/>
</dbReference>
<accession>A0ABD1SM24</accession>
<dbReference type="AlphaFoldDB" id="A0ABD1SM24"/>
<dbReference type="Proteomes" id="UP001604277">
    <property type="component" value="Unassembled WGS sequence"/>
</dbReference>
<evidence type="ECO:0000256" key="1">
    <source>
        <dbReference type="ARBA" id="ARBA00004236"/>
    </source>
</evidence>